<feature type="non-terminal residue" evidence="1">
    <location>
        <position position="47"/>
    </location>
</feature>
<sequence length="47" mass="5563">ATITVAITRQQEWLMKKGSEEEKKEANRMFKQFKLYCGPEKIIDICQ</sequence>
<evidence type="ECO:0000313" key="2">
    <source>
        <dbReference type="Proteomes" id="UP000789525"/>
    </source>
</evidence>
<keyword evidence="2" id="KW-1185">Reference proteome</keyword>
<organism evidence="1 2">
    <name type="scientific">Acaulospora colombiana</name>
    <dbReference type="NCBI Taxonomy" id="27376"/>
    <lineage>
        <taxon>Eukaryota</taxon>
        <taxon>Fungi</taxon>
        <taxon>Fungi incertae sedis</taxon>
        <taxon>Mucoromycota</taxon>
        <taxon>Glomeromycotina</taxon>
        <taxon>Glomeromycetes</taxon>
        <taxon>Diversisporales</taxon>
        <taxon>Acaulosporaceae</taxon>
        <taxon>Acaulospora</taxon>
    </lineage>
</organism>
<reference evidence="1" key="1">
    <citation type="submission" date="2021-06" db="EMBL/GenBank/DDBJ databases">
        <authorList>
            <person name="Kallberg Y."/>
            <person name="Tangrot J."/>
            <person name="Rosling A."/>
        </authorList>
    </citation>
    <scope>NUCLEOTIDE SEQUENCE</scope>
    <source>
        <strain evidence="1">CL356</strain>
    </source>
</reference>
<accession>A0ACA9NY95</accession>
<gene>
    <name evidence="1" type="ORF">ACOLOM_LOCUS9445</name>
</gene>
<dbReference type="EMBL" id="CAJVPT010027421">
    <property type="protein sequence ID" value="CAG8683510.1"/>
    <property type="molecule type" value="Genomic_DNA"/>
</dbReference>
<feature type="non-terminal residue" evidence="1">
    <location>
        <position position="1"/>
    </location>
</feature>
<evidence type="ECO:0000313" key="1">
    <source>
        <dbReference type="EMBL" id="CAG8683510.1"/>
    </source>
</evidence>
<dbReference type="Proteomes" id="UP000789525">
    <property type="component" value="Unassembled WGS sequence"/>
</dbReference>
<protein>
    <submittedName>
        <fullName evidence="1">5182_t:CDS:1</fullName>
    </submittedName>
</protein>
<name>A0ACA9NY95_9GLOM</name>
<comment type="caution">
    <text evidence="1">The sequence shown here is derived from an EMBL/GenBank/DDBJ whole genome shotgun (WGS) entry which is preliminary data.</text>
</comment>
<proteinExistence type="predicted"/>